<feature type="transmembrane region" description="Helical" evidence="2">
    <location>
        <begin position="151"/>
        <end position="170"/>
    </location>
</feature>
<evidence type="ECO:0000256" key="2">
    <source>
        <dbReference type="SAM" id="Phobius"/>
    </source>
</evidence>
<proteinExistence type="predicted"/>
<dbReference type="Proteomes" id="UP001597568">
    <property type="component" value="Unassembled WGS sequence"/>
</dbReference>
<dbReference type="EMBL" id="JBHUOR010000023">
    <property type="protein sequence ID" value="MFD2867772.1"/>
    <property type="molecule type" value="Genomic_DNA"/>
</dbReference>
<organism evidence="3 4">
    <name type="scientific">Kurthia populi</name>
    <dbReference type="NCBI Taxonomy" id="1562132"/>
    <lineage>
        <taxon>Bacteria</taxon>
        <taxon>Bacillati</taxon>
        <taxon>Bacillota</taxon>
        <taxon>Bacilli</taxon>
        <taxon>Bacillales</taxon>
        <taxon>Caryophanaceae</taxon>
        <taxon>Kurthia</taxon>
    </lineage>
</organism>
<keyword evidence="2" id="KW-0472">Membrane</keyword>
<protein>
    <recommendedName>
        <fullName evidence="5">Zinc ribbon domain-containing protein</fullName>
    </recommendedName>
</protein>
<keyword evidence="2" id="KW-1133">Transmembrane helix</keyword>
<comment type="caution">
    <text evidence="3">The sequence shown here is derived from an EMBL/GenBank/DDBJ whole genome shotgun (WGS) entry which is preliminary data.</text>
</comment>
<feature type="region of interest" description="Disordered" evidence="1">
    <location>
        <begin position="29"/>
        <end position="64"/>
    </location>
</feature>
<gene>
    <name evidence="3" type="ORF">ACFSY7_04525</name>
</gene>
<keyword evidence="2" id="KW-0812">Transmembrane</keyword>
<name>A0ABW5XXN6_9BACL</name>
<dbReference type="RefSeq" id="WP_380146999.1">
    <property type="nucleotide sequence ID" value="NZ_JBHUOR010000023.1"/>
</dbReference>
<feature type="transmembrane region" description="Helical" evidence="2">
    <location>
        <begin position="244"/>
        <end position="265"/>
    </location>
</feature>
<feature type="transmembrane region" description="Helical" evidence="2">
    <location>
        <begin position="95"/>
        <end position="117"/>
    </location>
</feature>
<evidence type="ECO:0000313" key="4">
    <source>
        <dbReference type="Proteomes" id="UP001597568"/>
    </source>
</evidence>
<feature type="transmembrane region" description="Helical" evidence="2">
    <location>
        <begin position="182"/>
        <end position="205"/>
    </location>
</feature>
<sequence length="285" mass="31703">MITCTKCGLEQPASNFCGGCGAPLAQAKEVKKEPVQPEAQPVTPPPTTENVHHAQPKQSKKPNITMESLKQHSGNYWHYFVETLKHPSKMGDIRYFNFGLISTIISLILYALIPVIFANKMINSLYGFANAFSNGAVSGSGLLGIGTFIRVFLYLGIFYVLLIAIILLLSRKLGTMENMKQGIAQLGAFNNVLNVAFLVTLVLLLLNSVAFAFLLYALIALVFVYLVPLFLASHYFMKHPTKDAFISFLITIITTLVYVVIYYSIFFDKISNDMNLSSFFDLMNL</sequence>
<evidence type="ECO:0000313" key="3">
    <source>
        <dbReference type="EMBL" id="MFD2867772.1"/>
    </source>
</evidence>
<evidence type="ECO:0000256" key="1">
    <source>
        <dbReference type="SAM" id="MobiDB-lite"/>
    </source>
</evidence>
<keyword evidence="4" id="KW-1185">Reference proteome</keyword>
<feature type="transmembrane region" description="Helical" evidence="2">
    <location>
        <begin position="211"/>
        <end position="232"/>
    </location>
</feature>
<reference evidence="4" key="1">
    <citation type="journal article" date="2019" name="Int. J. Syst. Evol. Microbiol.">
        <title>The Global Catalogue of Microorganisms (GCM) 10K type strain sequencing project: providing services to taxonomists for standard genome sequencing and annotation.</title>
        <authorList>
            <consortium name="The Broad Institute Genomics Platform"/>
            <consortium name="The Broad Institute Genome Sequencing Center for Infectious Disease"/>
            <person name="Wu L."/>
            <person name="Ma J."/>
        </authorList>
    </citation>
    <scope>NUCLEOTIDE SEQUENCE [LARGE SCALE GENOMIC DNA]</scope>
    <source>
        <strain evidence="4">KCTC 33522</strain>
    </source>
</reference>
<accession>A0ABW5XXN6</accession>
<evidence type="ECO:0008006" key="5">
    <source>
        <dbReference type="Google" id="ProtNLM"/>
    </source>
</evidence>